<organism evidence="9 10">
    <name type="scientific">Strongylocentrotus purpuratus</name>
    <name type="common">Purple sea urchin</name>
    <dbReference type="NCBI Taxonomy" id="7668"/>
    <lineage>
        <taxon>Eukaryota</taxon>
        <taxon>Metazoa</taxon>
        <taxon>Echinodermata</taxon>
        <taxon>Eleutherozoa</taxon>
        <taxon>Echinozoa</taxon>
        <taxon>Echinoidea</taxon>
        <taxon>Euechinoidea</taxon>
        <taxon>Echinacea</taxon>
        <taxon>Camarodonta</taxon>
        <taxon>Echinidea</taxon>
        <taxon>Strongylocentrotidae</taxon>
        <taxon>Strongylocentrotus</taxon>
    </lineage>
</organism>
<dbReference type="AlphaFoldDB" id="A0A7M7HGD5"/>
<keyword evidence="1" id="KW-0433">Leucine-rich repeat</keyword>
<feature type="compositionally biased region" description="Basic and acidic residues" evidence="5">
    <location>
        <begin position="692"/>
        <end position="702"/>
    </location>
</feature>
<dbReference type="FunFam" id="2.60.40.10:FF:003788">
    <property type="match status" value="1"/>
</dbReference>
<dbReference type="SMART" id="SM00369">
    <property type="entry name" value="LRR_TYP"/>
    <property type="match status" value="10"/>
</dbReference>
<dbReference type="PANTHER" id="PTHR24369:SF210">
    <property type="entry name" value="CHAOPTIN-RELATED"/>
    <property type="match status" value="1"/>
</dbReference>
<dbReference type="SMART" id="SM00408">
    <property type="entry name" value="IGc2"/>
    <property type="match status" value="1"/>
</dbReference>
<feature type="region of interest" description="Disordered" evidence="5">
    <location>
        <begin position="679"/>
        <end position="767"/>
    </location>
</feature>
<keyword evidence="6" id="KW-0812">Transmembrane</keyword>
<evidence type="ECO:0000259" key="8">
    <source>
        <dbReference type="PROSITE" id="PS50835"/>
    </source>
</evidence>
<feature type="compositionally biased region" description="Low complexity" evidence="5">
    <location>
        <begin position="516"/>
        <end position="526"/>
    </location>
</feature>
<dbReference type="Proteomes" id="UP000007110">
    <property type="component" value="Unassembled WGS sequence"/>
</dbReference>
<dbReference type="FunCoup" id="A0A7M7HGD5">
    <property type="interactions" value="640"/>
</dbReference>
<evidence type="ECO:0000313" key="9">
    <source>
        <dbReference type="EnsemblMetazoa" id="XP_011665896"/>
    </source>
</evidence>
<feature type="compositionally biased region" description="Basic and acidic residues" evidence="5">
    <location>
        <begin position="643"/>
        <end position="654"/>
    </location>
</feature>
<evidence type="ECO:0000256" key="5">
    <source>
        <dbReference type="SAM" id="MobiDB-lite"/>
    </source>
</evidence>
<dbReference type="SMART" id="SM00409">
    <property type="entry name" value="IG"/>
    <property type="match status" value="1"/>
</dbReference>
<dbReference type="SMART" id="SM00013">
    <property type="entry name" value="LRRNT"/>
    <property type="match status" value="1"/>
</dbReference>
<feature type="transmembrane region" description="Helical" evidence="6">
    <location>
        <begin position="537"/>
        <end position="560"/>
    </location>
</feature>
<dbReference type="InterPro" id="IPR000483">
    <property type="entry name" value="Cys-rich_flank_reg_C"/>
</dbReference>
<dbReference type="Gene3D" id="3.80.10.10">
    <property type="entry name" value="Ribonuclease Inhibitor"/>
    <property type="match status" value="3"/>
</dbReference>
<dbReference type="EnsemblMetazoa" id="XM_011667594">
    <property type="protein sequence ID" value="XP_011665896"/>
    <property type="gene ID" value="LOC100888538"/>
</dbReference>
<name>A0A7M7HGD5_STRPU</name>
<accession>A0A7M7HGD5</accession>
<dbReference type="PANTHER" id="PTHR24369">
    <property type="entry name" value="ANTIGEN BSP, PUTATIVE-RELATED"/>
    <property type="match status" value="1"/>
</dbReference>
<dbReference type="GO" id="GO:0038023">
    <property type="term" value="F:signaling receptor activity"/>
    <property type="evidence" value="ECO:0000318"/>
    <property type="project" value="GO_Central"/>
</dbReference>
<sequence>MAQRPMLILTVILCTAYIVSAQCPGICDCSSYDSRKEIRCGTRGLTSIPSSLPPDTQILRLEFNRIENISATDFSRMVNLKQLTLYNNMISFIDTNAFQYQQDLEVLNLKYNRIRFIHSQTFRNTQKLLELSLDNNLLQSFGNDTFSGLVKLNELEIVGNPLQSLPEGIFNGLTNLLLLDISNVVFEAIPSNLFDGLTSLETLKMNNVTQNGGHLFGSEIIFASVPSLITLEVRQNSLHCLPGSLAVLRALKVLILSMNPLTCSNFTVLKHLQHLEQLHMEDSGITRLSSNMFVGNTNLVFLLIEYSNLSTVEEGAFTGLSRLEDLYLSSNNITTLPDHVFDSLPSGVNLDIADNPWYCDCYLRWLHTWLTTSYTGNTPDERQPECVSPNRLIGQRIIDIVESEYACMPQTELNETMTHSVNEGENFVIECSITADPSPALHWLTPDHTELLPNTNKIPFIVDSESTLTIIRIRKVDAGTYSCTGTNAAGTLNIRNVVNVVGTGNTPILKTDPHLQSSTTITSQQSEPLKGGENSTLVISIAVVAFLIILVVVVVIVAVIRRRNKRRDRFRHGPEAAFRNGRATLPSLPSCTTQDNMAMPYAASDDRYTLQRPPTTSVFDPPPPYSTIPSSPNDDIYQEIKTDDDLYEKPREPGDMSPTSVRPDHTYMIQVLRQDSFVSNGSGGVPAGYERSMIRDVGKPKSDTSSTRGSAGCSDQPANGAQRNIYVATNDVKDNNRQSNTEHNDLRVRVPDLDPEAKATYENTRRT</sequence>
<dbReference type="FunFam" id="3.80.10.10:FF:001360">
    <property type="entry name" value="Uncharacterized protein"/>
    <property type="match status" value="1"/>
</dbReference>
<dbReference type="InterPro" id="IPR007110">
    <property type="entry name" value="Ig-like_dom"/>
</dbReference>
<feature type="region of interest" description="Disordered" evidence="5">
    <location>
        <begin position="643"/>
        <end position="662"/>
    </location>
</feature>
<dbReference type="Pfam" id="PF13855">
    <property type="entry name" value="LRR_8"/>
    <property type="match status" value="2"/>
</dbReference>
<dbReference type="RefSeq" id="XP_011665896.2">
    <property type="nucleotide sequence ID" value="XM_011667594.2"/>
</dbReference>
<feature type="region of interest" description="Disordered" evidence="5">
    <location>
        <begin position="509"/>
        <end position="529"/>
    </location>
</feature>
<feature type="region of interest" description="Disordered" evidence="5">
    <location>
        <begin position="613"/>
        <end position="636"/>
    </location>
</feature>
<feature type="compositionally biased region" description="Basic and acidic residues" evidence="5">
    <location>
        <begin position="731"/>
        <end position="767"/>
    </location>
</feature>
<dbReference type="PROSITE" id="PS51450">
    <property type="entry name" value="LRR"/>
    <property type="match status" value="1"/>
</dbReference>
<proteinExistence type="predicted"/>
<keyword evidence="3" id="KW-0677">Repeat</keyword>
<dbReference type="Gene3D" id="2.60.40.10">
    <property type="entry name" value="Immunoglobulins"/>
    <property type="match status" value="1"/>
</dbReference>
<feature type="signal peptide" evidence="7">
    <location>
        <begin position="1"/>
        <end position="21"/>
    </location>
</feature>
<dbReference type="InParanoid" id="A0A7M7HGD5"/>
<keyword evidence="4" id="KW-1015">Disulfide bond</keyword>
<dbReference type="GO" id="GO:0005886">
    <property type="term" value="C:plasma membrane"/>
    <property type="evidence" value="ECO:0000318"/>
    <property type="project" value="GO_Central"/>
</dbReference>
<keyword evidence="2 7" id="KW-0732">Signal</keyword>
<dbReference type="GeneID" id="100888538"/>
<reference evidence="10" key="1">
    <citation type="submission" date="2015-02" db="EMBL/GenBank/DDBJ databases">
        <title>Genome sequencing for Strongylocentrotus purpuratus.</title>
        <authorList>
            <person name="Murali S."/>
            <person name="Liu Y."/>
            <person name="Vee V."/>
            <person name="English A."/>
            <person name="Wang M."/>
            <person name="Skinner E."/>
            <person name="Han Y."/>
            <person name="Muzny D.M."/>
            <person name="Worley K.C."/>
            <person name="Gibbs R.A."/>
        </authorList>
    </citation>
    <scope>NUCLEOTIDE SEQUENCE</scope>
</reference>
<dbReference type="InterPro" id="IPR003598">
    <property type="entry name" value="Ig_sub2"/>
</dbReference>
<feature type="domain" description="Ig-like" evidence="8">
    <location>
        <begin position="409"/>
        <end position="499"/>
    </location>
</feature>
<dbReference type="InterPro" id="IPR013783">
    <property type="entry name" value="Ig-like_fold"/>
</dbReference>
<dbReference type="SMART" id="SM00082">
    <property type="entry name" value="LRRCT"/>
    <property type="match status" value="1"/>
</dbReference>
<evidence type="ECO:0000256" key="7">
    <source>
        <dbReference type="SAM" id="SignalP"/>
    </source>
</evidence>
<dbReference type="InterPro" id="IPR050541">
    <property type="entry name" value="LRR_TM_domain-containing"/>
</dbReference>
<evidence type="ECO:0000256" key="4">
    <source>
        <dbReference type="ARBA" id="ARBA00023157"/>
    </source>
</evidence>
<dbReference type="SUPFAM" id="SSF52058">
    <property type="entry name" value="L domain-like"/>
    <property type="match status" value="1"/>
</dbReference>
<evidence type="ECO:0000256" key="2">
    <source>
        <dbReference type="ARBA" id="ARBA00022729"/>
    </source>
</evidence>
<evidence type="ECO:0000256" key="3">
    <source>
        <dbReference type="ARBA" id="ARBA00022737"/>
    </source>
</evidence>
<reference evidence="9" key="2">
    <citation type="submission" date="2021-01" db="UniProtKB">
        <authorList>
            <consortium name="EnsemblMetazoa"/>
        </authorList>
    </citation>
    <scope>IDENTIFICATION</scope>
</reference>
<dbReference type="PROSITE" id="PS50835">
    <property type="entry name" value="IG_LIKE"/>
    <property type="match status" value="1"/>
</dbReference>
<keyword evidence="10" id="KW-1185">Reference proteome</keyword>
<dbReference type="InterPro" id="IPR003591">
    <property type="entry name" value="Leu-rich_rpt_typical-subtyp"/>
</dbReference>
<evidence type="ECO:0000256" key="6">
    <source>
        <dbReference type="SAM" id="Phobius"/>
    </source>
</evidence>
<protein>
    <recommendedName>
        <fullName evidence="8">Ig-like domain-containing protein</fullName>
    </recommendedName>
</protein>
<dbReference type="InterPro" id="IPR036179">
    <property type="entry name" value="Ig-like_dom_sf"/>
</dbReference>
<dbReference type="SMART" id="SM00364">
    <property type="entry name" value="LRR_BAC"/>
    <property type="match status" value="4"/>
</dbReference>
<keyword evidence="6" id="KW-1133">Transmembrane helix</keyword>
<dbReference type="InterPro" id="IPR003599">
    <property type="entry name" value="Ig_sub"/>
</dbReference>
<dbReference type="InterPro" id="IPR001611">
    <property type="entry name" value="Leu-rich_rpt"/>
</dbReference>
<dbReference type="KEGG" id="spu:100888538"/>
<dbReference type="Pfam" id="PF13927">
    <property type="entry name" value="Ig_3"/>
    <property type="match status" value="1"/>
</dbReference>
<evidence type="ECO:0000256" key="1">
    <source>
        <dbReference type="ARBA" id="ARBA00022614"/>
    </source>
</evidence>
<dbReference type="SUPFAM" id="SSF48726">
    <property type="entry name" value="Immunoglobulin"/>
    <property type="match status" value="1"/>
</dbReference>
<keyword evidence="6" id="KW-0472">Membrane</keyword>
<dbReference type="OMA" id="ELYSTHI"/>
<dbReference type="OrthoDB" id="1055097at2759"/>
<evidence type="ECO:0000313" key="10">
    <source>
        <dbReference type="Proteomes" id="UP000007110"/>
    </source>
</evidence>
<dbReference type="FunFam" id="3.80.10.10:FF:001542">
    <property type="entry name" value="Predicted protein"/>
    <property type="match status" value="1"/>
</dbReference>
<feature type="chain" id="PRO_5029484341" description="Ig-like domain-containing protein" evidence="7">
    <location>
        <begin position="22"/>
        <end position="767"/>
    </location>
</feature>
<dbReference type="InterPro" id="IPR032675">
    <property type="entry name" value="LRR_dom_sf"/>
</dbReference>
<dbReference type="InterPro" id="IPR000372">
    <property type="entry name" value="LRRNT"/>
</dbReference>